<protein>
    <submittedName>
        <fullName evidence="7">D-galacturonate reductase-like</fullName>
    </submittedName>
</protein>
<dbReference type="PROSITE" id="PS00062">
    <property type="entry name" value="ALDOKETO_REDUCTASE_2"/>
    <property type="match status" value="1"/>
</dbReference>
<gene>
    <name evidence="7" type="primary">LOC111447573</name>
</gene>
<dbReference type="CDD" id="cd19124">
    <property type="entry name" value="AKR_AKR4A_4B"/>
    <property type="match status" value="1"/>
</dbReference>
<dbReference type="SUPFAM" id="SSF51430">
    <property type="entry name" value="NAD(P)-linked oxidoreductase"/>
    <property type="match status" value="1"/>
</dbReference>
<evidence type="ECO:0000313" key="7">
    <source>
        <dbReference type="RefSeq" id="XP_022942577.1"/>
    </source>
</evidence>
<dbReference type="InterPro" id="IPR020471">
    <property type="entry name" value="AKR"/>
</dbReference>
<dbReference type="PROSITE" id="PS00063">
    <property type="entry name" value="ALDOKETO_REDUCTASE_3"/>
    <property type="match status" value="1"/>
</dbReference>
<dbReference type="GO" id="GO:0016616">
    <property type="term" value="F:oxidoreductase activity, acting on the CH-OH group of donors, NAD or NADP as acceptor"/>
    <property type="evidence" value="ECO:0007669"/>
    <property type="project" value="InterPro"/>
</dbReference>
<feature type="binding site" evidence="3">
    <location>
        <position position="115"/>
    </location>
    <ligand>
        <name>substrate</name>
    </ligand>
</feature>
<dbReference type="InterPro" id="IPR036812">
    <property type="entry name" value="NAD(P)_OxRdtase_dom_sf"/>
</dbReference>
<proteinExistence type="predicted"/>
<dbReference type="PANTHER" id="PTHR11732">
    <property type="entry name" value="ALDO/KETO REDUCTASE"/>
    <property type="match status" value="1"/>
</dbReference>
<dbReference type="Pfam" id="PF00248">
    <property type="entry name" value="Aldo_ket_red"/>
    <property type="match status" value="1"/>
</dbReference>
<name>A0A6J1FQN3_CUCMO</name>
<evidence type="ECO:0000256" key="2">
    <source>
        <dbReference type="PIRSR" id="PIRSR000097-1"/>
    </source>
</evidence>
<dbReference type="PIRSF" id="PIRSF000097">
    <property type="entry name" value="AKR"/>
    <property type="match status" value="1"/>
</dbReference>
<keyword evidence="6" id="KW-1185">Reference proteome</keyword>
<dbReference type="PRINTS" id="PR00069">
    <property type="entry name" value="ALDKETRDTASE"/>
</dbReference>
<accession>A0A6J1FQN3</accession>
<evidence type="ECO:0000256" key="1">
    <source>
        <dbReference type="ARBA" id="ARBA00023002"/>
    </source>
</evidence>
<dbReference type="InterPro" id="IPR023210">
    <property type="entry name" value="NADP_OxRdtase_dom"/>
</dbReference>
<dbReference type="InterPro" id="IPR018170">
    <property type="entry name" value="Aldo/ket_reductase_CS"/>
</dbReference>
<sequence>MATVPMASLSNGQLIPVMGMGTMSAAGPEATRTAIVEAIRAGYRHFDTSYSYGTEKPLGEGIREALEAGVIKSRDELFITSKLSCGFADPPVVVDGIRGSLRNLGLEYVDMYLIHMPLKLNPQVRRIPVAKEDIFAMDLKGVWEGMEEGQRLGLTKAIGVSNFSPRRLQELLSFAKIPPVINQVEMSPLWHQNKLREFCKQKGIHITAYSPLGAVGTFWGHNKIVDSDVIAEIAKLKGKTSAQIALRWVYEKGASIVAKSFDKERMRQNIDIFDWSLTEEESAKIDQLPQHKAVVFANIYGPHDVVLQLDAEL</sequence>
<dbReference type="GO" id="GO:0044550">
    <property type="term" value="P:secondary metabolite biosynthetic process"/>
    <property type="evidence" value="ECO:0007669"/>
    <property type="project" value="UniProtKB-ARBA"/>
</dbReference>
<evidence type="ECO:0000256" key="3">
    <source>
        <dbReference type="PIRSR" id="PIRSR000097-2"/>
    </source>
</evidence>
<dbReference type="FunFam" id="3.20.20.100:FF:000014">
    <property type="entry name" value="NAD(P)-linked oxidoreductase superfamily protein"/>
    <property type="match status" value="1"/>
</dbReference>
<dbReference type="RefSeq" id="XP_022942577.1">
    <property type="nucleotide sequence ID" value="XM_023086809.1"/>
</dbReference>
<feature type="domain" description="NADP-dependent oxidoreductase" evidence="5">
    <location>
        <begin position="18"/>
        <end position="288"/>
    </location>
</feature>
<organism evidence="6 7">
    <name type="scientific">Cucurbita moschata</name>
    <name type="common">Winter crookneck squash</name>
    <name type="synonym">Cucurbita pepo var. moschata</name>
    <dbReference type="NCBI Taxonomy" id="3662"/>
    <lineage>
        <taxon>Eukaryota</taxon>
        <taxon>Viridiplantae</taxon>
        <taxon>Streptophyta</taxon>
        <taxon>Embryophyta</taxon>
        <taxon>Tracheophyta</taxon>
        <taxon>Spermatophyta</taxon>
        <taxon>Magnoliopsida</taxon>
        <taxon>eudicotyledons</taxon>
        <taxon>Gunneridae</taxon>
        <taxon>Pentapetalae</taxon>
        <taxon>rosids</taxon>
        <taxon>fabids</taxon>
        <taxon>Cucurbitales</taxon>
        <taxon>Cucurbitaceae</taxon>
        <taxon>Cucurbiteae</taxon>
        <taxon>Cucurbita</taxon>
    </lineage>
</organism>
<dbReference type="InterPro" id="IPR044497">
    <property type="entry name" value="AKR4A/B"/>
</dbReference>
<dbReference type="PROSITE" id="PS00798">
    <property type="entry name" value="ALDOKETO_REDUCTASE_1"/>
    <property type="match status" value="1"/>
</dbReference>
<dbReference type="Proteomes" id="UP000504609">
    <property type="component" value="Unplaced"/>
</dbReference>
<evidence type="ECO:0000256" key="4">
    <source>
        <dbReference type="PIRSR" id="PIRSR000097-3"/>
    </source>
</evidence>
<reference evidence="7" key="1">
    <citation type="submission" date="2025-08" db="UniProtKB">
        <authorList>
            <consortium name="RefSeq"/>
        </authorList>
    </citation>
    <scope>IDENTIFICATION</scope>
    <source>
        <tissue evidence="7">Young leaves</tissue>
    </source>
</reference>
<dbReference type="Gene3D" id="3.20.20.100">
    <property type="entry name" value="NADP-dependent oxidoreductase domain"/>
    <property type="match status" value="1"/>
</dbReference>
<dbReference type="AlphaFoldDB" id="A0A6J1FQN3"/>
<evidence type="ECO:0000313" key="6">
    <source>
        <dbReference type="Proteomes" id="UP000504609"/>
    </source>
</evidence>
<feature type="active site" description="Proton donor" evidence="2">
    <location>
        <position position="52"/>
    </location>
</feature>
<evidence type="ECO:0000259" key="5">
    <source>
        <dbReference type="Pfam" id="PF00248"/>
    </source>
</evidence>
<dbReference type="GeneID" id="111447573"/>
<dbReference type="KEGG" id="cmos:111447573"/>
<keyword evidence="1" id="KW-0560">Oxidoreductase</keyword>
<feature type="site" description="Lowers pKa of active site Tyr" evidence="4">
    <location>
        <position position="82"/>
    </location>
</feature>